<dbReference type="PROSITE" id="PS51898">
    <property type="entry name" value="TYR_RECOMBINASE"/>
    <property type="match status" value="1"/>
</dbReference>
<dbReference type="SUPFAM" id="SSF56349">
    <property type="entry name" value="DNA breaking-rejoining enzymes"/>
    <property type="match status" value="1"/>
</dbReference>
<dbReference type="RefSeq" id="WP_377093672.1">
    <property type="nucleotide sequence ID" value="NZ_JBHSJM010000001.1"/>
</dbReference>
<sequence length="401" mass="45695">MAANESFAVKYGETEVKVYARGDERWSLNWRQLGKRKSSTFRGSKKEADKRARAIAMEASRINLGLQPARLASKVEVDVLERLTALIGERELSLAVSDLESGVAKAGSWKLAIQHLHTYRPDVADVPIDGLYHRFMVRYDKLETTSAHNPRKELSAVIAAHPDLLLSGVTQEFLEVWLDRGDPAPLYYNTRLIVWRNFLSRCRDWGYISEGVKHVADKIPKRRKDFASPPIISIDQMERGLDLLKGAHLAGFAVACFSGLRPSEIGRLKWADVKKDYIYVRAETSKKVKAERYVPMQPKLWAILKGVRKELEKKSKTGLVCSKFQWIKISRHLRAGKKPVLESWPMDLLRHSYISYRLAQTASISQVADEAGNSPDVIRDHYRRPLKRETGEKWFALAEGK</sequence>
<evidence type="ECO:0000259" key="2">
    <source>
        <dbReference type="PROSITE" id="PS51898"/>
    </source>
</evidence>
<dbReference type="InterPro" id="IPR002104">
    <property type="entry name" value="Integrase_catalytic"/>
</dbReference>
<keyword evidence="1" id="KW-0233">DNA recombination</keyword>
<organism evidence="3 4">
    <name type="scientific">Rubritalea spongiae</name>
    <dbReference type="NCBI Taxonomy" id="430797"/>
    <lineage>
        <taxon>Bacteria</taxon>
        <taxon>Pseudomonadati</taxon>
        <taxon>Verrucomicrobiota</taxon>
        <taxon>Verrucomicrobiia</taxon>
        <taxon>Verrucomicrobiales</taxon>
        <taxon>Rubritaleaceae</taxon>
        <taxon>Rubritalea</taxon>
    </lineage>
</organism>
<evidence type="ECO:0000256" key="1">
    <source>
        <dbReference type="ARBA" id="ARBA00023172"/>
    </source>
</evidence>
<proteinExistence type="predicted"/>
<name>A0ABW5E8J8_9BACT</name>
<feature type="domain" description="Tyr recombinase" evidence="2">
    <location>
        <begin position="227"/>
        <end position="395"/>
    </location>
</feature>
<gene>
    <name evidence="3" type="ORF">ACFSQZ_14305</name>
</gene>
<reference evidence="4" key="1">
    <citation type="journal article" date="2019" name="Int. J. Syst. Evol. Microbiol.">
        <title>The Global Catalogue of Microorganisms (GCM) 10K type strain sequencing project: providing services to taxonomists for standard genome sequencing and annotation.</title>
        <authorList>
            <consortium name="The Broad Institute Genomics Platform"/>
            <consortium name="The Broad Institute Genome Sequencing Center for Infectious Disease"/>
            <person name="Wu L."/>
            <person name="Ma J."/>
        </authorList>
    </citation>
    <scope>NUCLEOTIDE SEQUENCE [LARGE SCALE GENOMIC DNA]</scope>
    <source>
        <strain evidence="4">JCM 16545</strain>
    </source>
</reference>
<dbReference type="InterPro" id="IPR013762">
    <property type="entry name" value="Integrase-like_cat_sf"/>
</dbReference>
<dbReference type="InterPro" id="IPR011010">
    <property type="entry name" value="DNA_brk_join_enz"/>
</dbReference>
<keyword evidence="4" id="KW-1185">Reference proteome</keyword>
<evidence type="ECO:0000313" key="4">
    <source>
        <dbReference type="Proteomes" id="UP001597297"/>
    </source>
</evidence>
<dbReference type="EMBL" id="JBHUJC010000043">
    <property type="protein sequence ID" value="MFD2277638.1"/>
    <property type="molecule type" value="Genomic_DNA"/>
</dbReference>
<dbReference type="Proteomes" id="UP001597297">
    <property type="component" value="Unassembled WGS sequence"/>
</dbReference>
<comment type="caution">
    <text evidence="3">The sequence shown here is derived from an EMBL/GenBank/DDBJ whole genome shotgun (WGS) entry which is preliminary data.</text>
</comment>
<protein>
    <recommendedName>
        <fullName evidence="2">Tyr recombinase domain-containing protein</fullName>
    </recommendedName>
</protein>
<dbReference type="Gene3D" id="1.10.443.10">
    <property type="entry name" value="Intergrase catalytic core"/>
    <property type="match status" value="1"/>
</dbReference>
<evidence type="ECO:0000313" key="3">
    <source>
        <dbReference type="EMBL" id="MFD2277638.1"/>
    </source>
</evidence>
<accession>A0ABW5E8J8</accession>